<evidence type="ECO:0000313" key="3">
    <source>
        <dbReference type="Proteomes" id="UP001595973"/>
    </source>
</evidence>
<evidence type="ECO:0000313" key="2">
    <source>
        <dbReference type="EMBL" id="MFC4671058.1"/>
    </source>
</evidence>
<gene>
    <name evidence="2" type="ORF">ACFO5X_21090</name>
</gene>
<evidence type="ECO:0008006" key="4">
    <source>
        <dbReference type="Google" id="ProtNLM"/>
    </source>
</evidence>
<reference evidence="3" key="1">
    <citation type="journal article" date="2019" name="Int. J. Syst. Evol. Microbiol.">
        <title>The Global Catalogue of Microorganisms (GCM) 10K type strain sequencing project: providing services to taxonomists for standard genome sequencing and annotation.</title>
        <authorList>
            <consortium name="The Broad Institute Genomics Platform"/>
            <consortium name="The Broad Institute Genome Sequencing Center for Infectious Disease"/>
            <person name="Wu L."/>
            <person name="Ma J."/>
        </authorList>
    </citation>
    <scope>NUCLEOTIDE SEQUENCE [LARGE SCALE GENOMIC DNA]</scope>
    <source>
        <strain evidence="3">CGMCC 4.7283</strain>
    </source>
</reference>
<proteinExistence type="predicted"/>
<dbReference type="RefSeq" id="WP_380720975.1">
    <property type="nucleotide sequence ID" value="NZ_JBHSGI010000032.1"/>
</dbReference>
<accession>A0ABV9KLU3</accession>
<evidence type="ECO:0000256" key="1">
    <source>
        <dbReference type="SAM" id="Coils"/>
    </source>
</evidence>
<sequence length="326" mass="34869">MTHGREGAAEQAPMQVWCADPAEAAPLVALLGPVERLERLPETPGDATLLILHPAPVAALAGHLAAGLAPEAAATAWAGETRRLLRLHRAARRRVRLAEISAARAHPRAFQALFGGPGQEAPVETPLSEPTFDPVLGLLSQRLILGDATLNALVDELEAASADLTGGQGLTADNPEAAWRSHAEAGQLRSQVESAGRARQEADLLKAQNRAMMDELESLARHSQQMQDRLTQTGQGLDSAQAQIATLEAALEALRRRTADKERSLLAAGRMIEEAELRAAGLKTALERAEDKAATLRAELERITASRSFRLTAPLRRMRALIGGRS</sequence>
<keyword evidence="3" id="KW-1185">Reference proteome</keyword>
<feature type="coiled-coil region" evidence="1">
    <location>
        <begin position="195"/>
        <end position="306"/>
    </location>
</feature>
<keyword evidence="1" id="KW-0175">Coiled coil</keyword>
<dbReference type="Proteomes" id="UP001595973">
    <property type="component" value="Unassembled WGS sequence"/>
</dbReference>
<comment type="caution">
    <text evidence="2">The sequence shown here is derived from an EMBL/GenBank/DDBJ whole genome shotgun (WGS) entry which is preliminary data.</text>
</comment>
<organism evidence="2 3">
    <name type="scientific">Seohaeicola nanhaiensis</name>
    <dbReference type="NCBI Taxonomy" id="1387282"/>
    <lineage>
        <taxon>Bacteria</taxon>
        <taxon>Pseudomonadati</taxon>
        <taxon>Pseudomonadota</taxon>
        <taxon>Alphaproteobacteria</taxon>
        <taxon>Rhodobacterales</taxon>
        <taxon>Roseobacteraceae</taxon>
        <taxon>Seohaeicola</taxon>
    </lineage>
</organism>
<dbReference type="EMBL" id="JBHSGI010000032">
    <property type="protein sequence ID" value="MFC4671058.1"/>
    <property type="molecule type" value="Genomic_DNA"/>
</dbReference>
<protein>
    <recommendedName>
        <fullName evidence="4">Chromosome partition protein Smc</fullName>
    </recommendedName>
</protein>
<name>A0ABV9KLU3_9RHOB</name>